<evidence type="ECO:0000313" key="3">
    <source>
        <dbReference type="Proteomes" id="UP000289738"/>
    </source>
</evidence>
<dbReference type="PROSITE" id="PS51180">
    <property type="entry name" value="BRO1"/>
    <property type="match status" value="2"/>
</dbReference>
<dbReference type="GO" id="GO:0051497">
    <property type="term" value="P:negative regulation of stress fiber assembly"/>
    <property type="evidence" value="ECO:0007669"/>
    <property type="project" value="TreeGrafter"/>
</dbReference>
<gene>
    <name evidence="2" type="ORF">Ahy_B02g057596</name>
</gene>
<dbReference type="Gene3D" id="1.25.40.280">
    <property type="entry name" value="alix/aip1 like domains"/>
    <property type="match status" value="4"/>
</dbReference>
<dbReference type="SMART" id="SM01041">
    <property type="entry name" value="BRO1"/>
    <property type="match status" value="3"/>
</dbReference>
<organism evidence="2 3">
    <name type="scientific">Arachis hypogaea</name>
    <name type="common">Peanut</name>
    <dbReference type="NCBI Taxonomy" id="3818"/>
    <lineage>
        <taxon>Eukaryota</taxon>
        <taxon>Viridiplantae</taxon>
        <taxon>Streptophyta</taxon>
        <taxon>Embryophyta</taxon>
        <taxon>Tracheophyta</taxon>
        <taxon>Spermatophyta</taxon>
        <taxon>Magnoliopsida</taxon>
        <taxon>eudicotyledons</taxon>
        <taxon>Gunneridae</taxon>
        <taxon>Pentapetalae</taxon>
        <taxon>rosids</taxon>
        <taxon>fabids</taxon>
        <taxon>Fabales</taxon>
        <taxon>Fabaceae</taxon>
        <taxon>Papilionoideae</taxon>
        <taxon>50 kb inversion clade</taxon>
        <taxon>dalbergioids sensu lato</taxon>
        <taxon>Dalbergieae</taxon>
        <taxon>Pterocarpus clade</taxon>
        <taxon>Arachis</taxon>
    </lineage>
</organism>
<feature type="domain" description="BRO1" evidence="1">
    <location>
        <begin position="10"/>
        <end position="455"/>
    </location>
</feature>
<dbReference type="EMBL" id="SDMP01000012">
    <property type="protein sequence ID" value="RYR24103.1"/>
    <property type="molecule type" value="Genomic_DNA"/>
</dbReference>
<dbReference type="STRING" id="3818.A0A445ACD2"/>
<name>A0A445ACD2_ARAHY</name>
<dbReference type="PANTHER" id="PTHR23031:SF15">
    <property type="entry name" value="LD12055P"/>
    <property type="match status" value="1"/>
</dbReference>
<proteinExistence type="predicted"/>
<dbReference type="Proteomes" id="UP000289738">
    <property type="component" value="Chromosome B02"/>
</dbReference>
<dbReference type="PANTHER" id="PTHR23031">
    <property type="entry name" value="RHOPHILIN"/>
    <property type="match status" value="1"/>
</dbReference>
<comment type="caution">
    <text evidence="2">The sequence shown here is derived from an EMBL/GenBank/DDBJ whole genome shotgun (WGS) entry which is preliminary data.</text>
</comment>
<accession>A0A445ACD2</accession>
<dbReference type="InterPro" id="IPR047138">
    <property type="entry name" value="RHPN1_2"/>
</dbReference>
<keyword evidence="3" id="KW-1185">Reference proteome</keyword>
<protein>
    <recommendedName>
        <fullName evidence="1">BRO1 domain-containing protein</fullName>
    </recommendedName>
</protein>
<evidence type="ECO:0000313" key="2">
    <source>
        <dbReference type="EMBL" id="RYR24103.1"/>
    </source>
</evidence>
<feature type="domain" description="BRO1" evidence="1">
    <location>
        <begin position="700"/>
        <end position="1349"/>
    </location>
</feature>
<reference evidence="2 3" key="1">
    <citation type="submission" date="2019-01" db="EMBL/GenBank/DDBJ databases">
        <title>Sequencing of cultivated peanut Arachis hypogaea provides insights into genome evolution and oil improvement.</title>
        <authorList>
            <person name="Chen X."/>
        </authorList>
    </citation>
    <scope>NUCLEOTIDE SEQUENCE [LARGE SCALE GENOMIC DNA]</scope>
    <source>
        <strain evidence="3">cv. Fuhuasheng</strain>
        <tissue evidence="2">Leaves</tissue>
    </source>
</reference>
<dbReference type="InterPro" id="IPR038499">
    <property type="entry name" value="BRO1_sf"/>
</dbReference>
<evidence type="ECO:0000259" key="1">
    <source>
        <dbReference type="PROSITE" id="PS51180"/>
    </source>
</evidence>
<dbReference type="Pfam" id="PF03097">
    <property type="entry name" value="BRO1"/>
    <property type="match status" value="4"/>
</dbReference>
<dbReference type="InterPro" id="IPR004328">
    <property type="entry name" value="BRO1_dom"/>
</dbReference>
<sequence>MSNDNPNPERMLTIPVKKTYPVDLYRPLRDLVARKYSETDAQKVESVLETLNKCRSDMVERGDLSLPMQRGCLIHYFKCLCMVEPLFTAISSDADSDAIMFFWYDAVDPDYIRVDGVSSQRNSIQLEKAAVLFNLGAVCSQIGASCDRTALGRHLAIETFNAAANFFKLWKVFAKDVSANLFAESLHCLFSAQALELNLQQHLHNNNNSSALQKHRCAVSFKSVSEHYRRAYDLIQRDSVSSFDRTWIDHLYQKVKFFEEEALQRASSILPKSQLPKTFSFDDDAESVTGKLVNGICRRMYQWIPKREGIYLDLILSEYSPFKIMEGGKMVANPWDMPPPYPTNFAIPSSSSSTHILAFPFKKSKPLNLYESLRNFFVLKYSESVANRAERFLEMLNKLRSEMLRDDLSLPMRRDCLIRYLKWLCMIEPFFPMTTSPNPPIFVWYNAFFPKIKSSQHNIHLEKASVLFNLGALGSHIAHSCDVTTIQGRRIAIDALHDASYWFLILTHEAEKASATDLSISSAQILRQLITAQIAYLECEFPHSHSHRGGSSLPNYPVSLLYRKIYDLMTFGPLAEKLVQSSIPQFIESKMKTCHVQTGPFDVTELFLSGYCEAQSLLGEGCQTPYLDFLSEVGHYKIMDGILLPILEVVTSALKEMNLSEDTVIKRQRTARYTFSTAILSLILSCFAVTMNNDNPNPERMLAIPVKKTDPVDLHRPLRNLVARKYSESDAEKVESVLETLNNCRRDMVERGDLSLVMQRECLNHYFKCLCMVEPLFTTISSDADADSDPIVLVWYDAFYSEREGGVSSQRNSIQLEKAAVVFNLGALCSQIGASCDRTTALGRNLAMDAFNDAANFFLKLWKVFSTDLSATLDLTLLLAESLHCLFSAQALELNLQQQLGNNSNSSALQNHLCAVSFKSVSKLYQRAYDLIQSDSAATQHVSSFDQSWLTHLYQKVKFFEEEALQRRSSMLPESQLPKTFSFDHDAESLTEKLVKGICRRTYQWIPKPEGIYLDLILSEYSPFEIIDGGKLVSNPYGMPPYPTNFAIPSTWSWYSQHILALPLKKSEPLDLYESLRNYFVLKYSESVANRVEGLLEMLNKLRSEMLRDDLSLPLRRDCLIRYYKCLCMIEPLFPMTSSSNPPIFVWYDAFYPHRNSSQHNIHLEKASVLFNLGALGSHIAHFCDVTTIQGRRIAIDALQDASYWFLILTHEAEKASATTDLCCDFPHSHGSSLPQYPVSRLYRKLYDLTTFGPLAENLAQSSIPQFVESKMKTCHVQTGPIDVTELFLSGYCAVQSLLRQGCQTSCSDLLFEDGPCKITYGILWPILEALALALEGMNLSENTPIEEN</sequence>